<dbReference type="EMBL" id="CP131059">
    <property type="protein sequence ID" value="WNY23419.1"/>
    <property type="molecule type" value="Genomic_DNA"/>
</dbReference>
<dbReference type="KEGG" id="mehf:MmiHf6_07260"/>
<dbReference type="InterPro" id="IPR036390">
    <property type="entry name" value="WH_DNA-bd_sf"/>
</dbReference>
<dbReference type="SUPFAM" id="SSF46785">
    <property type="entry name" value="Winged helix' DNA-binding domain"/>
    <property type="match status" value="1"/>
</dbReference>
<gene>
    <name evidence="1" type="ORF">MmiHf6_07260</name>
</gene>
<keyword evidence="2" id="KW-1185">Reference proteome</keyword>
<name>A0AA96ZSH1_9EURY</name>
<reference evidence="1 2" key="1">
    <citation type="submission" date="2023-07" db="EMBL/GenBank/DDBJ databases">
        <title>Closed genoem sequence of Methanomicrococcus sp. Hf6.</title>
        <authorList>
            <person name="Poehlein A."/>
            <person name="Protasov E."/>
            <person name="Platt K."/>
            <person name="Reeh H."/>
            <person name="Daniel R."/>
            <person name="Brune A."/>
        </authorList>
    </citation>
    <scope>NUCLEOTIDE SEQUENCE [LARGE SCALE GENOMIC DNA]</scope>
    <source>
        <strain evidence="1 2">Hf6</strain>
    </source>
</reference>
<dbReference type="Gene3D" id="1.10.10.10">
    <property type="entry name" value="Winged helix-like DNA-binding domain superfamily/Winged helix DNA-binding domain"/>
    <property type="match status" value="1"/>
</dbReference>
<dbReference type="RefSeq" id="WP_316558435.1">
    <property type="nucleotide sequence ID" value="NZ_CP131059.1"/>
</dbReference>
<evidence type="ECO:0000313" key="1">
    <source>
        <dbReference type="EMBL" id="WNY23419.1"/>
    </source>
</evidence>
<protein>
    <submittedName>
        <fullName evidence="1">Uncharacterized protein</fullName>
    </submittedName>
</protein>
<sequence length="67" mass="7981">MILSPEEKRIMNTLYFANKALTTKEISERSEMAWQTAKNHLEQMYERGLLNRGKKSGAVYWWIKNVF</sequence>
<organism evidence="1 2">
    <name type="scientific">Methanimicrococcus hongohii</name>
    <dbReference type="NCBI Taxonomy" id="3028295"/>
    <lineage>
        <taxon>Archaea</taxon>
        <taxon>Methanobacteriati</taxon>
        <taxon>Methanobacteriota</taxon>
        <taxon>Stenosarchaea group</taxon>
        <taxon>Methanomicrobia</taxon>
        <taxon>Methanosarcinales</taxon>
        <taxon>Methanosarcinaceae</taxon>
        <taxon>Methanimicrococcus</taxon>
    </lineage>
</organism>
<proteinExistence type="predicted"/>
<evidence type="ECO:0000313" key="2">
    <source>
        <dbReference type="Proteomes" id="UP001302978"/>
    </source>
</evidence>
<dbReference type="AlphaFoldDB" id="A0AA96ZSH1"/>
<dbReference type="GeneID" id="85195237"/>
<dbReference type="Proteomes" id="UP001302978">
    <property type="component" value="Chromosome"/>
</dbReference>
<dbReference type="InterPro" id="IPR036388">
    <property type="entry name" value="WH-like_DNA-bd_sf"/>
</dbReference>
<accession>A0AA96ZSH1</accession>